<keyword evidence="1" id="KW-1133">Transmembrane helix</keyword>
<dbReference type="InterPro" id="IPR036388">
    <property type="entry name" value="WH-like_DNA-bd_sf"/>
</dbReference>
<dbReference type="Pfam" id="PF05043">
    <property type="entry name" value="Mga"/>
    <property type="match status" value="1"/>
</dbReference>
<evidence type="ECO:0000313" key="3">
    <source>
        <dbReference type="EMBL" id="WYJ99449.1"/>
    </source>
</evidence>
<feature type="domain" description="Mga helix-turn-helix" evidence="2">
    <location>
        <begin position="89"/>
        <end position="169"/>
    </location>
</feature>
<evidence type="ECO:0000259" key="2">
    <source>
        <dbReference type="Pfam" id="PF05043"/>
    </source>
</evidence>
<sequence length="490" mass="58543">MEFFLNDKNKKKLELFKELVFKDGEKVSFSYLQHYLDISLSTLKRYFNELESDVKSNEELKMIVFEKNTGSFQLNNYSDFKIDYLVVQLRLHYLNDSLQFKIISSILTRNYLTADELAEDLFVSIPYLYKQINALNEQLKSFHIKVAFHLNGNLCGEEKHLRMFYFYFYWNAYRGIIIPFESELNCVFTCPDLIKKLERRYSASVIKRIKLMLGITIVRQYKYPIDLPLEIKDILKPFEVATEISTLVKRYFISEEERLFFDLMLRSFISDIDSSKEKIKLFDSFPRSSSLVFSSELLVNEYEKSFYPSNPMTSTEKASIFYYVLIGLVYSTFFEINPMYFFRQVMINEQDNTEFLKKYLKKHPKNYRFYKNFRKNHPEFTIDPSFNFGICMLLTILTDMFLVPSITIYIQYSSNNFGSIFIKNKLLTLFNSESINFTNKLIEADIAIIDNFEVHEEKENQTFFFVNSFLDERMWLELVMLIQKSLMNHE</sequence>
<dbReference type="RefSeq" id="WP_339098946.1">
    <property type="nucleotide sequence ID" value="NZ_CP147244.1"/>
</dbReference>
<dbReference type="AlphaFoldDB" id="A0AAQ3Y436"/>
<proteinExistence type="predicted"/>
<protein>
    <recommendedName>
        <fullName evidence="2">Mga helix-turn-helix domain-containing protein</fullName>
    </recommendedName>
</protein>
<feature type="transmembrane region" description="Helical" evidence="1">
    <location>
        <begin position="386"/>
        <end position="410"/>
    </location>
</feature>
<evidence type="ECO:0000256" key="1">
    <source>
        <dbReference type="SAM" id="Phobius"/>
    </source>
</evidence>
<dbReference type="Proteomes" id="UP000194948">
    <property type="component" value="Chromosome"/>
</dbReference>
<gene>
    <name evidence="3" type="ORF">A5821_000526</name>
</gene>
<organism evidence="3 4">
    <name type="scientific">Candidatus Enterococcus palustris</name>
    <dbReference type="NCBI Taxonomy" id="1834189"/>
    <lineage>
        <taxon>Bacteria</taxon>
        <taxon>Bacillati</taxon>
        <taxon>Bacillota</taxon>
        <taxon>Bacilli</taxon>
        <taxon>Lactobacillales</taxon>
        <taxon>Enterococcaceae</taxon>
        <taxon>Enterococcus</taxon>
    </lineage>
</organism>
<reference evidence="3 4" key="2">
    <citation type="submission" date="2024-03" db="EMBL/GenBank/DDBJ databases">
        <title>The Genome Sequence of Enterococcus sp. DIV0205d.</title>
        <authorList>
            <consortium name="The Broad Institute Genomics Platform"/>
            <consortium name="The Broad Institute Microbial Omics Core"/>
            <consortium name="The Broad Institute Genomic Center for Infectious Diseases"/>
            <person name="Earl A."/>
            <person name="Manson A."/>
            <person name="Gilmore M."/>
            <person name="Schwartman J."/>
            <person name="Shea T."/>
            <person name="Abouelleil A."/>
            <person name="Cao P."/>
            <person name="Chapman S."/>
            <person name="Cusick C."/>
            <person name="Young S."/>
            <person name="Neafsey D."/>
            <person name="Nusbaum C."/>
            <person name="Birren B."/>
        </authorList>
    </citation>
    <scope>NUCLEOTIDE SEQUENCE [LARGE SCALE GENOMIC DNA]</scope>
    <source>
        <strain evidence="3 4">7F3_DIV0205</strain>
    </source>
</reference>
<reference evidence="4" key="1">
    <citation type="submission" date="2017-05" db="EMBL/GenBank/DDBJ databases">
        <title>The Genome Sequence of EEnterococcus faecalis 9F2_4866.</title>
        <authorList>
            <consortium name="The Broad Institute Genomics Platform"/>
            <consortium name="The Broad Institute Genomic Center for Infectious Diseases"/>
            <person name="Earl A."/>
            <person name="Manson A."/>
            <person name="Schwartman J."/>
            <person name="Gilmore M."/>
            <person name="Abouelleil A."/>
            <person name="Cao P."/>
            <person name="Chapman S."/>
            <person name="Cusick C."/>
            <person name="Shea T."/>
            <person name="Young S."/>
            <person name="Neafsey D."/>
            <person name="Nusbaum C."/>
            <person name="Birren B."/>
        </authorList>
    </citation>
    <scope>NUCLEOTIDE SEQUENCE [LARGE SCALE GENOMIC DNA]</scope>
    <source>
        <strain evidence="4">7F3_DIV0205</strain>
    </source>
</reference>
<keyword evidence="1" id="KW-0472">Membrane</keyword>
<dbReference type="InterPro" id="IPR007737">
    <property type="entry name" value="Mga_HTH"/>
</dbReference>
<dbReference type="Gene3D" id="1.10.10.10">
    <property type="entry name" value="Winged helix-like DNA-binding domain superfamily/Winged helix DNA-binding domain"/>
    <property type="match status" value="1"/>
</dbReference>
<dbReference type="EMBL" id="CP147244">
    <property type="protein sequence ID" value="WYJ99449.1"/>
    <property type="molecule type" value="Genomic_DNA"/>
</dbReference>
<keyword evidence="1" id="KW-0812">Transmembrane</keyword>
<evidence type="ECO:0000313" key="4">
    <source>
        <dbReference type="Proteomes" id="UP000194948"/>
    </source>
</evidence>
<feature type="transmembrane region" description="Helical" evidence="1">
    <location>
        <begin position="320"/>
        <end position="342"/>
    </location>
</feature>
<keyword evidence="4" id="KW-1185">Reference proteome</keyword>
<accession>A0AAQ3Y436</accession>
<name>A0AAQ3Y436_9ENTE</name>